<evidence type="ECO:0000313" key="1">
    <source>
        <dbReference type="EMBL" id="KAK0526556.1"/>
    </source>
</evidence>
<gene>
    <name evidence="1" type="ORF">OC842_005146</name>
</gene>
<keyword evidence="2" id="KW-1185">Reference proteome</keyword>
<evidence type="ECO:0008006" key="3">
    <source>
        <dbReference type="Google" id="ProtNLM"/>
    </source>
</evidence>
<dbReference type="AlphaFoldDB" id="A0AAN6G8E3"/>
<comment type="caution">
    <text evidence="1">The sequence shown here is derived from an EMBL/GenBank/DDBJ whole genome shotgun (WGS) entry which is preliminary data.</text>
</comment>
<evidence type="ECO:0000313" key="2">
    <source>
        <dbReference type="Proteomes" id="UP001176521"/>
    </source>
</evidence>
<dbReference type="SUPFAM" id="SSF56219">
    <property type="entry name" value="DNase I-like"/>
    <property type="match status" value="1"/>
</dbReference>
<dbReference type="Proteomes" id="UP001176521">
    <property type="component" value="Unassembled WGS sequence"/>
</dbReference>
<name>A0AAN6G8E3_9BASI</name>
<organism evidence="1 2">
    <name type="scientific">Tilletia horrida</name>
    <dbReference type="NCBI Taxonomy" id="155126"/>
    <lineage>
        <taxon>Eukaryota</taxon>
        <taxon>Fungi</taxon>
        <taxon>Dikarya</taxon>
        <taxon>Basidiomycota</taxon>
        <taxon>Ustilaginomycotina</taxon>
        <taxon>Exobasidiomycetes</taxon>
        <taxon>Tilletiales</taxon>
        <taxon>Tilletiaceae</taxon>
        <taxon>Tilletia</taxon>
    </lineage>
</organism>
<dbReference type="EMBL" id="JAPDMQ010000349">
    <property type="protein sequence ID" value="KAK0526556.1"/>
    <property type="molecule type" value="Genomic_DNA"/>
</dbReference>
<dbReference type="InterPro" id="IPR036691">
    <property type="entry name" value="Endo/exonu/phosph_ase_sf"/>
</dbReference>
<feature type="non-terminal residue" evidence="1">
    <location>
        <position position="79"/>
    </location>
</feature>
<dbReference type="Gene3D" id="3.60.10.10">
    <property type="entry name" value="Endonuclease/exonuclease/phosphatase"/>
    <property type="match status" value="1"/>
</dbReference>
<sequence length="79" mass="8532">MKIMQINAGRGATATSAALEIARNEGCDVVMMQELGGSFADLGTLPRILGQHYQIYLPASSDGVRPRVATYVRKHGLAW</sequence>
<proteinExistence type="predicted"/>
<protein>
    <recommendedName>
        <fullName evidence="3">Endonuclease/exonuclease/phosphatase domain-containing protein</fullName>
    </recommendedName>
</protein>
<reference evidence="1" key="1">
    <citation type="journal article" date="2023" name="PhytoFront">
        <title>Draft Genome Resources of Seven Strains of Tilletia horrida, Causal Agent of Kernel Smut of Rice.</title>
        <authorList>
            <person name="Khanal S."/>
            <person name="Antony Babu S."/>
            <person name="Zhou X.G."/>
        </authorList>
    </citation>
    <scope>NUCLEOTIDE SEQUENCE</scope>
    <source>
        <strain evidence="1">TX3</strain>
    </source>
</reference>
<accession>A0AAN6G8E3</accession>